<dbReference type="EMBL" id="QXFT01000650">
    <property type="protein sequence ID" value="KAE9338770.1"/>
    <property type="molecule type" value="Genomic_DNA"/>
</dbReference>
<dbReference type="AlphaFoldDB" id="A0A6A4FBV4"/>
<sequence length="170" mass="18524">MRRVFGELIELDACIVDGAVDEFLLGVDFMKAHGAVMDFDKSEMRYYETGRVVVLPFETYEDDGGARVAAVRLVQTTQLAANVVMPIDVADPAGDGEQGIFLPTKYTGSVMVAATVTKAKGGGAWVPAIYSNSTITKLPNKKELGVWIPIDDDMTILAMSGELQIDRFRE</sequence>
<evidence type="ECO:0000313" key="1">
    <source>
        <dbReference type="EMBL" id="KAE9338770.1"/>
    </source>
</evidence>
<evidence type="ECO:0000313" key="2">
    <source>
        <dbReference type="Proteomes" id="UP000434957"/>
    </source>
</evidence>
<name>A0A6A4FBV4_9STRA</name>
<comment type="caution">
    <text evidence="1">The sequence shown here is derived from an EMBL/GenBank/DDBJ whole genome shotgun (WGS) entry which is preliminary data.</text>
</comment>
<proteinExistence type="predicted"/>
<dbReference type="Proteomes" id="UP000434957">
    <property type="component" value="Unassembled WGS sequence"/>
</dbReference>
<keyword evidence="2" id="KW-1185">Reference proteome</keyword>
<accession>A0A6A4FBV4</accession>
<gene>
    <name evidence="1" type="ORF">PR003_g11330</name>
</gene>
<organism evidence="1 2">
    <name type="scientific">Phytophthora rubi</name>
    <dbReference type="NCBI Taxonomy" id="129364"/>
    <lineage>
        <taxon>Eukaryota</taxon>
        <taxon>Sar</taxon>
        <taxon>Stramenopiles</taxon>
        <taxon>Oomycota</taxon>
        <taxon>Peronosporomycetes</taxon>
        <taxon>Peronosporales</taxon>
        <taxon>Peronosporaceae</taxon>
        <taxon>Phytophthora</taxon>
    </lineage>
</organism>
<protein>
    <submittedName>
        <fullName evidence="1">Uncharacterized protein</fullName>
    </submittedName>
</protein>
<reference evidence="1 2" key="1">
    <citation type="submission" date="2018-08" db="EMBL/GenBank/DDBJ databases">
        <title>Genomic investigation of the strawberry pathogen Phytophthora fragariae indicates pathogenicity is determined by transcriptional variation in three key races.</title>
        <authorList>
            <person name="Adams T.M."/>
            <person name="Armitage A.D."/>
            <person name="Sobczyk M.K."/>
            <person name="Bates H.J."/>
            <person name="Dunwell J.M."/>
            <person name="Nellist C.F."/>
            <person name="Harrison R.J."/>
        </authorList>
    </citation>
    <scope>NUCLEOTIDE SEQUENCE [LARGE SCALE GENOMIC DNA]</scope>
    <source>
        <strain evidence="1 2">SCRP333</strain>
    </source>
</reference>